<evidence type="ECO:0000256" key="4">
    <source>
        <dbReference type="ARBA" id="ARBA00022723"/>
    </source>
</evidence>
<evidence type="ECO:0000256" key="3">
    <source>
        <dbReference type="ARBA" id="ARBA00022617"/>
    </source>
</evidence>
<dbReference type="PANTHER" id="PTHR42783:SF3">
    <property type="entry name" value="GLUTAMATE SYNTHASE [NADPH] SMALL CHAIN-RELATED"/>
    <property type="match status" value="1"/>
</dbReference>
<feature type="domain" description="Cytochrome c" evidence="9">
    <location>
        <begin position="431"/>
        <end position="523"/>
    </location>
</feature>
<dbReference type="Pfam" id="PF12838">
    <property type="entry name" value="Fer4_7"/>
    <property type="match status" value="1"/>
</dbReference>
<dbReference type="CDD" id="cd10551">
    <property type="entry name" value="PsrB"/>
    <property type="match status" value="1"/>
</dbReference>
<dbReference type="InterPro" id="IPR036280">
    <property type="entry name" value="Multihaem_cyt_sf"/>
</dbReference>
<dbReference type="OrthoDB" id="449370at2759"/>
<organism evidence="11">
    <name type="scientific">Stylophora pistillata</name>
    <name type="common">Smooth cauliflower coral</name>
    <dbReference type="NCBI Taxonomy" id="50429"/>
    <lineage>
        <taxon>Eukaryota</taxon>
        <taxon>Metazoa</taxon>
        <taxon>Cnidaria</taxon>
        <taxon>Anthozoa</taxon>
        <taxon>Hexacorallia</taxon>
        <taxon>Scleractinia</taxon>
        <taxon>Astrocoeniina</taxon>
        <taxon>Pocilloporidae</taxon>
        <taxon>Stylophora</taxon>
    </lineage>
</organism>
<evidence type="ECO:0000256" key="6">
    <source>
        <dbReference type="ARBA" id="ARBA00023004"/>
    </source>
</evidence>
<keyword evidence="2" id="KW-0813">Transport</keyword>
<accession>A0A2B4S1L1</accession>
<evidence type="ECO:0000259" key="10">
    <source>
        <dbReference type="PROSITE" id="PS51379"/>
    </source>
</evidence>
<dbReference type="Gene3D" id="3.30.70.20">
    <property type="match status" value="2"/>
</dbReference>
<evidence type="ECO:0000256" key="2">
    <source>
        <dbReference type="ARBA" id="ARBA00022448"/>
    </source>
</evidence>
<feature type="transmembrane region" description="Helical" evidence="8">
    <location>
        <begin position="546"/>
        <end position="564"/>
    </location>
</feature>
<keyword evidence="4 7" id="KW-0479">Metal-binding</keyword>
<dbReference type="SUPFAM" id="SSF48695">
    <property type="entry name" value="Multiheme cytochromes"/>
    <property type="match status" value="1"/>
</dbReference>
<keyword evidence="5" id="KW-0249">Electron transport</keyword>
<evidence type="ECO:0000256" key="8">
    <source>
        <dbReference type="SAM" id="Phobius"/>
    </source>
</evidence>
<reference evidence="11" key="1">
    <citation type="journal article" date="2017" name="J. ISSAAS">
        <title>Comparative analysis of the genomes of Stylophora pistillata and Acropora digitifera provides evidence for extensive differences between species of corals.</title>
        <authorList>
            <person name="Voolstra C.R."/>
            <person name="Li Y."/>
            <person name="Liew Y.J."/>
            <person name="Baumgarten S."/>
            <person name="Zoccola D."/>
            <person name="Flot J.-F."/>
            <person name="Tambutte S."/>
            <person name="Allemand D."/>
            <person name="Aranda M."/>
        </authorList>
    </citation>
    <scope>NUCLEOTIDE SEQUENCE</scope>
    <source>
        <strain evidence="11">CSM Monaco</strain>
        <tissue evidence="11">Whole animal</tissue>
    </source>
</reference>
<dbReference type="PANTHER" id="PTHR42783">
    <property type="entry name" value="GLUTAMATE SYNTHASE [NADPH] SMALL CHAIN"/>
    <property type="match status" value="1"/>
</dbReference>
<evidence type="ECO:0000313" key="11">
    <source>
        <dbReference type="EMBL" id="PFX22448.1"/>
    </source>
</evidence>
<dbReference type="InterPro" id="IPR036909">
    <property type="entry name" value="Cyt_c-like_dom_sf"/>
</dbReference>
<keyword evidence="8" id="KW-1133">Transmembrane helix</keyword>
<proteinExistence type="inferred from homology"/>
<dbReference type="CDD" id="cd08168">
    <property type="entry name" value="Cytochrom_C3"/>
    <property type="match status" value="1"/>
</dbReference>
<dbReference type="GO" id="GO:0009055">
    <property type="term" value="F:electron transfer activity"/>
    <property type="evidence" value="ECO:0007669"/>
    <property type="project" value="InterPro"/>
</dbReference>
<dbReference type="Gene3D" id="3.40.50.740">
    <property type="match status" value="1"/>
</dbReference>
<evidence type="ECO:0000256" key="5">
    <source>
        <dbReference type="ARBA" id="ARBA00022982"/>
    </source>
</evidence>
<dbReference type="SUPFAM" id="SSF46626">
    <property type="entry name" value="Cytochrome c"/>
    <property type="match status" value="1"/>
</dbReference>
<protein>
    <submittedName>
        <fullName evidence="11">Hdr-like menaquinol oxidoreductase iron-sulfur subunit 1</fullName>
    </submittedName>
</protein>
<dbReference type="InterPro" id="IPR020942">
    <property type="entry name" value="Cyt_c_III_dom"/>
</dbReference>
<dbReference type="Pfam" id="PF00034">
    <property type="entry name" value="Cytochrom_C"/>
    <property type="match status" value="1"/>
</dbReference>
<dbReference type="GO" id="GO:0020037">
    <property type="term" value="F:heme binding"/>
    <property type="evidence" value="ECO:0007669"/>
    <property type="project" value="InterPro"/>
</dbReference>
<dbReference type="Gene3D" id="3.30.2070.10">
    <property type="entry name" value="Formate dehydrogenase/DMSO reductase"/>
    <property type="match status" value="1"/>
</dbReference>
<comment type="caution">
    <text evidence="11">The sequence shown here is derived from an EMBL/GenBank/DDBJ whole genome shotgun (WGS) entry which is preliminary data.</text>
</comment>
<sequence>MIAFGKRLPAVAGVFLPPRKNAADLVTKGWEFTMHYKDRFLMAGKPFRYNARLVLSDSRSWIMRFDNPQKFLNQYYEGQELGEIWGFVTEGYFQSDTEIKTHADQSAVASLSYMRDLKAGDVKFKDLNGDGKINFGKGTVADAGDRKIIGNSRDRYNFGIDLNAHWNGFDGDNNSALTAGTDFTASRVPAGLTMVVTKLSATTAKITFTGRATAHQRVTGAGGTDNSVANVTITFNSSAFVNSPNISALATRTKNDIAIEYTYNPPSFTYTYTVGTGFYEGSSAGKILGNSIMLVKVNGAGFVLNNNGDTFTKDTHYEVNNVPNGLTVTVKKGDNGNILGANLDDYVYVQLTGTATAHAAANDVNNLEITFLDAALRGSPDLSSATTKSKSDINVLYDKKILYLNRGDYDVIESTTPGRIDTVMKSPILSRDVKAGKSLFNANCASCHKLNKKLIGPALGKVAERRDMDWLKKWIRNNNELRASGDADAIAIFEEYKGSVMTNFPQFSDKDIENIIAYTSAEPVKKKTAVVAVDVVAEENTGDSHLPAIVVMIVLIFGILWVYLRSDNIFLKIVATIFLLLNIAYFGFTALLGIGVNEGYQPVQPIAFSHKIHAGDNKIDCQYCHSSAKHSKTSGIPSVNVCMNCHKSIGEVAEETATAEYSKAFYDGEIQKIYKAAGWDAEKLSYTVTQREFANIPDADQMLPDAVATQSSTSRRDFLKYVGFTTAAASLAACEGPVRKSIPYVVTPEEIIPGIANHYATTIADGYDFASVLVKTREGRPILLMPNKEAEGCTNARVQASVLSLYDSMRLKNPLKKSTPITAEKANQEIISALEKTDKKIVLLTGTLASPSTYALIENLKKRYSNVSHIEYDAVSEDAALTAFESFYGVRALPSYDLSIAKTIVGVGADFIVDWQGGGCEASYAKGRKVNEGKLSRHIQIEANMSLTGANADKRIVLKPSDQIYALINLYNEITGNHLPSQKTAYDADVKKAAKQLKKAGRFGVVMVGIQNEYAQQIALEINHYLKSEVMDVRNLKHIRKGDDTKVAMLIEQMNLGEIGALVTYETNPVYTLANTDAFKKGLKKVDLTVGFSKYQDETSSLMQYILPNRHSLESWGDVQMTTGDYYLTQPTIRPLFDTVQFQDCILKWAGKSESYYDYLRNFWESNILKGVSWNKALHDGFYKVATKAISPQKTVDVESASSALLAVAKKYKGDFELVLYSSTAIGDGQQANNPWLQELPDPITRASWDNYITISPADAKRLGYENPVQDNGAIDGNYATITVKGIALEKVPVFIQPGQAKGSIGLALGYGKEKALKPEMKVGVNAYRLALGGVLTQSATLQKTAGTHQFACEQLHHTIAGRHDILKEVSLKDFKDTSKDPKHTWNKIPVVSFKHEEVDANTIDLWDDHDRSIGHHFNLSIDLTSCTGCGACVVACHAENNVPVVGKHEVRVGRDMHWLRIDRYYSSEVYDQKEAKEQGLSGGDMFHALERVSENPQVAFQPVMCQHCNHAPCETVCPVAATSHGRQGQNHMAYNRCVGTRYCANNCPYRVRRFNWFKYNENSEFDFHMNDDYGRMVLNPDVVVRSRGVMEKCSFCIQSTQAVILKAKKEGRKVAKGEFNDACACAAACSTGAMVFGDLNEPEDDIVALREDKRAYRLLEHIGTDNNVVYQVKVRNTEEV</sequence>
<keyword evidence="6 7" id="KW-0408">Iron</keyword>
<dbReference type="Pfam" id="PF02085">
    <property type="entry name" value="Cytochrom_CIII"/>
    <property type="match status" value="1"/>
</dbReference>
<dbReference type="Gene3D" id="3.90.10.10">
    <property type="entry name" value="Cytochrome C3"/>
    <property type="match status" value="1"/>
</dbReference>
<keyword evidence="3 7" id="KW-0349">Heme</keyword>
<dbReference type="SUPFAM" id="SSF53706">
    <property type="entry name" value="Formate dehydrogenase/DMSO reductase, domains 1-3"/>
    <property type="match status" value="1"/>
</dbReference>
<keyword evidence="8" id="KW-0812">Transmembrane</keyword>
<name>A0A2B4S1L1_STYPI</name>
<evidence type="ECO:0000256" key="1">
    <source>
        <dbReference type="ARBA" id="ARBA00006488"/>
    </source>
</evidence>
<evidence type="ECO:0000256" key="7">
    <source>
        <dbReference type="PROSITE-ProRule" id="PRU00433"/>
    </source>
</evidence>
<evidence type="ECO:0000259" key="9">
    <source>
        <dbReference type="PROSITE" id="PS51007"/>
    </source>
</evidence>
<dbReference type="PROSITE" id="PS51007">
    <property type="entry name" value="CYTC"/>
    <property type="match status" value="1"/>
</dbReference>
<feature type="domain" description="4Fe-4S ferredoxin-type" evidence="10">
    <location>
        <begin position="1529"/>
        <end position="1558"/>
    </location>
</feature>
<dbReference type="InterPro" id="IPR009056">
    <property type="entry name" value="Cyt_c-like_dom"/>
</dbReference>
<dbReference type="GO" id="GO:0046872">
    <property type="term" value="F:metal ion binding"/>
    <property type="evidence" value="ECO:0007669"/>
    <property type="project" value="UniProtKB-KW"/>
</dbReference>
<dbReference type="SUPFAM" id="SSF54862">
    <property type="entry name" value="4Fe-4S ferredoxins"/>
    <property type="match status" value="1"/>
</dbReference>
<feature type="transmembrane region" description="Helical" evidence="8">
    <location>
        <begin position="576"/>
        <end position="596"/>
    </location>
</feature>
<dbReference type="Gene3D" id="1.10.760.10">
    <property type="entry name" value="Cytochrome c-like domain"/>
    <property type="match status" value="1"/>
</dbReference>
<comment type="similarity">
    <text evidence="1">Belongs to the cytochrome c family.</text>
</comment>
<gene>
    <name evidence="11" type="primary">hmeA</name>
    <name evidence="11" type="ORF">AWC38_SpisGene13013</name>
</gene>
<dbReference type="PROSITE" id="PS51379">
    <property type="entry name" value="4FE4S_FER_2"/>
    <property type="match status" value="3"/>
</dbReference>
<feature type="domain" description="4Fe-4S ferredoxin-type" evidence="10">
    <location>
        <begin position="1418"/>
        <end position="1448"/>
    </location>
</feature>
<dbReference type="InterPro" id="IPR017896">
    <property type="entry name" value="4Fe4S_Fe-S-bd"/>
</dbReference>
<dbReference type="EMBL" id="LSMT01000239">
    <property type="protein sequence ID" value="PFX22448.1"/>
    <property type="molecule type" value="Genomic_DNA"/>
</dbReference>
<keyword evidence="8" id="KW-0472">Membrane</keyword>
<feature type="domain" description="4Fe-4S ferredoxin-type" evidence="10">
    <location>
        <begin position="1497"/>
        <end position="1528"/>
    </location>
</feature>